<dbReference type="RefSeq" id="WP_377291181.1">
    <property type="nucleotide sequence ID" value="NZ_JBHSBM010000025.1"/>
</dbReference>
<gene>
    <name evidence="3" type="ORF">ACFOWE_23205</name>
</gene>
<dbReference type="EMBL" id="JBHSBM010000025">
    <property type="protein sequence ID" value="MFC4061219.1"/>
    <property type="molecule type" value="Genomic_DNA"/>
</dbReference>
<dbReference type="InterPro" id="IPR001279">
    <property type="entry name" value="Metallo-B-lactamas"/>
</dbReference>
<evidence type="ECO:0000313" key="4">
    <source>
        <dbReference type="Proteomes" id="UP001595850"/>
    </source>
</evidence>
<dbReference type="Proteomes" id="UP001595850">
    <property type="component" value="Unassembled WGS sequence"/>
</dbReference>
<dbReference type="InterPro" id="IPR050114">
    <property type="entry name" value="UPF0173_UPF0282_UlaG_hydrolase"/>
</dbReference>
<evidence type="ECO:0000313" key="3">
    <source>
        <dbReference type="EMBL" id="MFC4061219.1"/>
    </source>
</evidence>
<dbReference type="Gene3D" id="3.60.15.10">
    <property type="entry name" value="Ribonuclease Z/Hydroxyacylglutathione hydrolase-like"/>
    <property type="match status" value="1"/>
</dbReference>
<dbReference type="InterPro" id="IPR036866">
    <property type="entry name" value="RibonucZ/Hydroxyglut_hydro"/>
</dbReference>
<comment type="caution">
    <text evidence="3">The sequence shown here is derived from an EMBL/GenBank/DDBJ whole genome shotgun (WGS) entry which is preliminary data.</text>
</comment>
<keyword evidence="4" id="KW-1185">Reference proteome</keyword>
<dbReference type="PANTHER" id="PTHR43546">
    <property type="entry name" value="UPF0173 METAL-DEPENDENT HYDROLASE MJ1163-RELATED"/>
    <property type="match status" value="1"/>
</dbReference>
<evidence type="ECO:0000259" key="2">
    <source>
        <dbReference type="Pfam" id="PF12706"/>
    </source>
</evidence>
<protein>
    <submittedName>
        <fullName evidence="3">MBL fold metallo-hydrolase</fullName>
    </submittedName>
</protein>
<name>A0ABV8IB57_9ACTN</name>
<feature type="region of interest" description="Disordered" evidence="1">
    <location>
        <begin position="269"/>
        <end position="304"/>
    </location>
</feature>
<reference evidence="4" key="1">
    <citation type="journal article" date="2019" name="Int. J. Syst. Evol. Microbiol.">
        <title>The Global Catalogue of Microorganisms (GCM) 10K type strain sequencing project: providing services to taxonomists for standard genome sequencing and annotation.</title>
        <authorList>
            <consortium name="The Broad Institute Genomics Platform"/>
            <consortium name="The Broad Institute Genome Sequencing Center for Infectious Disease"/>
            <person name="Wu L."/>
            <person name="Ma J."/>
        </authorList>
    </citation>
    <scope>NUCLEOTIDE SEQUENCE [LARGE SCALE GENOMIC DNA]</scope>
    <source>
        <strain evidence="4">TBRC 4489</strain>
    </source>
</reference>
<feature type="domain" description="Metallo-beta-lactamase" evidence="2">
    <location>
        <begin position="47"/>
        <end position="231"/>
    </location>
</feature>
<feature type="compositionally biased region" description="Basic and acidic residues" evidence="1">
    <location>
        <begin position="295"/>
        <end position="304"/>
    </location>
</feature>
<sequence length="304" mass="33360">MSGPADASVFFVGNATTLIRYGGFTLLTDPNFLHRGQRAYLGYGLSSRRRTDPAIDVGELPVLDAVVLSHMHGDHWDRVARRGLDREVPIVTTRHAARRLGPQGFGRAVGLDTWDHHELRNGEHTLRITSLPGRHAPGPAQALLPPVMGSMLEFGHRDRPGEVDLRVHISGDTLMVPELAEIPRRYPDIDLAIVHLGGTRILGLLMVTMDGRQGADWAGLIDPRAVMPVHYDDYEAFTSPLDDFKRHIERAGLADRVRYVARGESLPLPVRREPEGAGGRGTVEATAEAAVEAGEGNRERGRPT</sequence>
<evidence type="ECO:0000256" key="1">
    <source>
        <dbReference type="SAM" id="MobiDB-lite"/>
    </source>
</evidence>
<proteinExistence type="predicted"/>
<feature type="compositionally biased region" description="Low complexity" evidence="1">
    <location>
        <begin position="282"/>
        <end position="294"/>
    </location>
</feature>
<accession>A0ABV8IB57</accession>
<dbReference type="PANTHER" id="PTHR43546:SF7">
    <property type="entry name" value="METALLO-BETA-LACTAMASE DOMAIN-CONTAINING PROTEIN"/>
    <property type="match status" value="1"/>
</dbReference>
<dbReference type="Pfam" id="PF12706">
    <property type="entry name" value="Lactamase_B_2"/>
    <property type="match status" value="1"/>
</dbReference>
<dbReference type="SUPFAM" id="SSF56281">
    <property type="entry name" value="Metallo-hydrolase/oxidoreductase"/>
    <property type="match status" value="1"/>
</dbReference>
<organism evidence="3 4">
    <name type="scientific">Planomonospora corallina</name>
    <dbReference type="NCBI Taxonomy" id="1806052"/>
    <lineage>
        <taxon>Bacteria</taxon>
        <taxon>Bacillati</taxon>
        <taxon>Actinomycetota</taxon>
        <taxon>Actinomycetes</taxon>
        <taxon>Streptosporangiales</taxon>
        <taxon>Streptosporangiaceae</taxon>
        <taxon>Planomonospora</taxon>
    </lineage>
</organism>